<reference evidence="1 2" key="1">
    <citation type="journal article" date="2019" name="Genome Biol. Evol.">
        <title>Insights into the evolution of the New World diploid cottons (Gossypium, subgenus Houzingenia) based on genome sequencing.</title>
        <authorList>
            <person name="Grover C.E."/>
            <person name="Arick M.A. 2nd"/>
            <person name="Thrash A."/>
            <person name="Conover J.L."/>
            <person name="Sanders W.S."/>
            <person name="Peterson D.G."/>
            <person name="Frelichowski J.E."/>
            <person name="Scheffler J.A."/>
            <person name="Scheffler B.E."/>
            <person name="Wendel J.F."/>
        </authorList>
    </citation>
    <scope>NUCLEOTIDE SEQUENCE [LARGE SCALE GENOMIC DNA]</scope>
    <source>
        <strain evidence="1">6</strain>
        <tissue evidence="1">Leaf</tissue>
    </source>
</reference>
<comment type="caution">
    <text evidence="1">The sequence shown here is derived from an EMBL/GenBank/DDBJ whole genome shotgun (WGS) entry which is preliminary data.</text>
</comment>
<dbReference type="AlphaFoldDB" id="A0A7J9IPX7"/>
<proteinExistence type="predicted"/>
<organism evidence="1 2">
    <name type="scientific">Gossypium armourianum</name>
    <dbReference type="NCBI Taxonomy" id="34283"/>
    <lineage>
        <taxon>Eukaryota</taxon>
        <taxon>Viridiplantae</taxon>
        <taxon>Streptophyta</taxon>
        <taxon>Embryophyta</taxon>
        <taxon>Tracheophyta</taxon>
        <taxon>Spermatophyta</taxon>
        <taxon>Magnoliopsida</taxon>
        <taxon>eudicotyledons</taxon>
        <taxon>Gunneridae</taxon>
        <taxon>Pentapetalae</taxon>
        <taxon>rosids</taxon>
        <taxon>malvids</taxon>
        <taxon>Malvales</taxon>
        <taxon>Malvaceae</taxon>
        <taxon>Malvoideae</taxon>
        <taxon>Gossypium</taxon>
    </lineage>
</organism>
<keyword evidence="2" id="KW-1185">Reference proteome</keyword>
<evidence type="ECO:0000313" key="2">
    <source>
        <dbReference type="Proteomes" id="UP000593575"/>
    </source>
</evidence>
<protein>
    <submittedName>
        <fullName evidence="1">Uncharacterized protein</fullName>
    </submittedName>
</protein>
<sequence length="145" mass="16754">MYRVLKSLWFTKEEANFVALNERLILVKFRNIDDRTRILNLTLGFLTNACSRCYHLLKVAIDVGEAIGEVVAMDWRDRMEDVRLFGYEFRRSTWWFVVDVTIQNYSSHHSDSLEARLGKIESSVATLMLSSTMQKKLGVEGNPGC</sequence>
<evidence type="ECO:0000313" key="1">
    <source>
        <dbReference type="EMBL" id="MBA0823674.1"/>
    </source>
</evidence>
<name>A0A7J9IPX7_9ROSI</name>
<accession>A0A7J9IPX7</accession>
<gene>
    <name evidence="1" type="ORF">Goarm_020391</name>
</gene>
<dbReference type="Proteomes" id="UP000593575">
    <property type="component" value="Unassembled WGS sequence"/>
</dbReference>
<dbReference type="EMBL" id="JABFAE010000002">
    <property type="protein sequence ID" value="MBA0823674.1"/>
    <property type="molecule type" value="Genomic_DNA"/>
</dbReference>